<evidence type="ECO:0000259" key="7">
    <source>
        <dbReference type="PROSITE" id="PS50156"/>
    </source>
</evidence>
<evidence type="ECO:0000313" key="8">
    <source>
        <dbReference type="EMBL" id="ANV80996.1"/>
    </source>
</evidence>
<accession>A0A1B1TFE7</accession>
<protein>
    <recommendedName>
        <fullName evidence="7">SSD domain-containing protein</fullName>
    </recommendedName>
</protein>
<feature type="transmembrane region" description="Helical" evidence="6">
    <location>
        <begin position="455"/>
        <end position="477"/>
    </location>
</feature>
<organism evidence="8">
    <name type="scientific">uncultured Poseidoniia archaeon</name>
    <dbReference type="NCBI Taxonomy" id="1697135"/>
    <lineage>
        <taxon>Archaea</taxon>
        <taxon>Methanobacteriati</taxon>
        <taxon>Thermoplasmatota</taxon>
        <taxon>Candidatus Poseidoniia</taxon>
        <taxon>environmental samples</taxon>
    </lineage>
</organism>
<dbReference type="SUPFAM" id="SSF82866">
    <property type="entry name" value="Multidrug efflux transporter AcrB transmembrane domain"/>
    <property type="match status" value="2"/>
</dbReference>
<feature type="domain" description="SSD" evidence="7">
    <location>
        <begin position="770"/>
        <end position="898"/>
    </location>
</feature>
<dbReference type="PROSITE" id="PS50156">
    <property type="entry name" value="SSD"/>
    <property type="match status" value="2"/>
</dbReference>
<keyword evidence="3 6" id="KW-0812">Transmembrane</keyword>
<dbReference type="PANTHER" id="PTHR33406">
    <property type="entry name" value="MEMBRANE PROTEIN MJ1562-RELATED"/>
    <property type="match status" value="1"/>
</dbReference>
<evidence type="ECO:0000256" key="4">
    <source>
        <dbReference type="ARBA" id="ARBA00022989"/>
    </source>
</evidence>
<evidence type="ECO:0000256" key="5">
    <source>
        <dbReference type="ARBA" id="ARBA00023136"/>
    </source>
</evidence>
<name>A0A1B1TFE7_9ARCH</name>
<evidence type="ECO:0000256" key="3">
    <source>
        <dbReference type="ARBA" id="ARBA00022692"/>
    </source>
</evidence>
<evidence type="ECO:0000256" key="1">
    <source>
        <dbReference type="ARBA" id="ARBA00004651"/>
    </source>
</evidence>
<keyword evidence="4 6" id="KW-1133">Transmembrane helix</keyword>
<evidence type="ECO:0000256" key="6">
    <source>
        <dbReference type="SAM" id="Phobius"/>
    </source>
</evidence>
<feature type="transmembrane region" description="Helical" evidence="6">
    <location>
        <begin position="770"/>
        <end position="793"/>
    </location>
</feature>
<reference evidence="8" key="2">
    <citation type="journal article" date="2015" name="ISME J.">
        <title>A new class of marine Euryarchaeota group II from the Mediterranean deep chlorophyll maximum.</title>
        <authorList>
            <person name="Martin-Cuadrado A.B."/>
            <person name="Garcia-Heredia I."/>
            <person name="Molto A.G."/>
            <person name="Lopez-Ubeda R."/>
            <person name="Kimes N."/>
            <person name="Lopez-Garcia P."/>
            <person name="Moreira D."/>
            <person name="Rodriguez-Valera F."/>
        </authorList>
    </citation>
    <scope>NUCLEOTIDE SEQUENCE</scope>
</reference>
<dbReference type="InterPro" id="IPR004869">
    <property type="entry name" value="MMPL_dom"/>
</dbReference>
<dbReference type="AlphaFoldDB" id="A0A1B1TFE7"/>
<feature type="transmembrane region" description="Helical" evidence="6">
    <location>
        <begin position="538"/>
        <end position="559"/>
    </location>
</feature>
<feature type="transmembrane region" description="Helical" evidence="6">
    <location>
        <begin position="483"/>
        <end position="512"/>
    </location>
</feature>
<feature type="domain" description="SSD" evidence="7">
    <location>
        <begin position="376"/>
        <end position="511"/>
    </location>
</feature>
<feature type="transmembrane region" description="Helical" evidence="6">
    <location>
        <begin position="375"/>
        <end position="393"/>
    </location>
</feature>
<dbReference type="EMBL" id="KP211914">
    <property type="protein sequence ID" value="ANV80996.1"/>
    <property type="molecule type" value="Genomic_DNA"/>
</dbReference>
<proteinExistence type="predicted"/>
<feature type="transmembrane region" description="Helical" evidence="6">
    <location>
        <begin position="399"/>
        <end position="421"/>
    </location>
</feature>
<dbReference type="InterPro" id="IPR050545">
    <property type="entry name" value="Mycobact_MmpL"/>
</dbReference>
<keyword evidence="5 6" id="KW-0472">Membrane</keyword>
<dbReference type="Pfam" id="PF03176">
    <property type="entry name" value="MMPL"/>
    <property type="match status" value="2"/>
</dbReference>
<feature type="transmembrane region" description="Helical" evidence="6">
    <location>
        <begin position="847"/>
        <end position="870"/>
    </location>
</feature>
<comment type="subcellular location">
    <subcellularLocation>
        <location evidence="1">Cell membrane</location>
        <topology evidence="1">Multi-pass membrane protein</topology>
    </subcellularLocation>
</comment>
<sequence length="911" mass="99230">MKNPFDRLSEISVDKPKIVICVAIVGVLALSSFAQYIVFDNSEDAFWPENDTTSLLYEVEDTYNVDLDLIRSIVKFDGDLEDESTWAMLANVESQMLGYEDLVPFHYDLFGGSPNSGPASSVMFWQQIQDPDSDTWSTGVETALMNVVMSDDENLSSTVGIAMAAIASIPSVDYPNSTVLDQWSETKSVRGTPSEWQARMDSGENNTDTIGMLIGMASGLTDGRTTEQNATIAPLQGQLMGALSPLNALQDLDIKSSMMSMFPTESRNDPWTLADMALVTIAIDTKPSSHGVELETEVSILVSDMSVALETSLINSAEIEYSLNDELTVFSFSRFAEQQAGNVGAEIGMLTSASVVILGIILWRQFRSIRDTSIVIFLTLLAIGATYGVSGVLKLEFNAAMNSIPILLLAIGVDYGLHVVLRYREELVNMDSEGKETMADFSKEARIKALKTGTILTSAALVVAIFTDMVGFLSFRLSSQNFLVVFGTVIAVGLFFIYILSITALPALLTVLKPQKITVAKSVKVEESKFSIWSGKQALNPMTVVVAALLLSLPVGAGITQLEIGFDFRDQLDEDIPVVANFLILSDDFSGQNQPPLYVVLNIDVFSEEGKNAYINSMSILDAEPSITDQTGVWEVLELESARDSELREILDSLDTANPEWLLLENWADANQDLTFRYLREDFKQTVISFQAPTLDWQKTVDFVTELDNSLNEEGEASVSGRGLILAQVSEDVARSAVASTGIVAGIILVMLLGINISREKTSQRGVLKGFAMWLPLSIVVVWVYGLMGWLGYQLNSQTVTIGALTLGLGVDYAVHFVTRLDEEIEHDQSAGIVNWISITNATTGRAMMAAAFTTAGGFAVLNLSSLLPLRLFGQVFVIAILLALVSSIILLPCLMSIFGLLPKEEAISNS</sequence>
<dbReference type="GO" id="GO:0005886">
    <property type="term" value="C:plasma membrane"/>
    <property type="evidence" value="ECO:0007669"/>
    <property type="project" value="UniProtKB-SubCell"/>
</dbReference>
<dbReference type="Gene3D" id="1.20.1640.10">
    <property type="entry name" value="Multidrug efflux transporter AcrB transmembrane domain"/>
    <property type="match status" value="2"/>
</dbReference>
<feature type="transmembrane region" description="Helical" evidence="6">
    <location>
        <begin position="343"/>
        <end position="363"/>
    </location>
</feature>
<evidence type="ECO:0000256" key="2">
    <source>
        <dbReference type="ARBA" id="ARBA00022475"/>
    </source>
</evidence>
<dbReference type="PANTHER" id="PTHR33406:SF13">
    <property type="entry name" value="MEMBRANE PROTEIN YDFJ"/>
    <property type="match status" value="1"/>
</dbReference>
<keyword evidence="2" id="KW-1003">Cell membrane</keyword>
<dbReference type="InterPro" id="IPR000731">
    <property type="entry name" value="SSD"/>
</dbReference>
<feature type="transmembrane region" description="Helical" evidence="6">
    <location>
        <begin position="737"/>
        <end position="758"/>
    </location>
</feature>
<reference evidence="8" key="1">
    <citation type="submission" date="2014-11" db="EMBL/GenBank/DDBJ databases">
        <authorList>
            <person name="Zhu J."/>
            <person name="Qi W."/>
            <person name="Song R."/>
        </authorList>
    </citation>
    <scope>NUCLEOTIDE SEQUENCE</scope>
</reference>
<feature type="transmembrane region" description="Helical" evidence="6">
    <location>
        <begin position="876"/>
        <end position="902"/>
    </location>
</feature>